<gene>
    <name evidence="2" type="ORF">ElyMa_000571100</name>
</gene>
<reference evidence="2 3" key="1">
    <citation type="journal article" date="2021" name="Elife">
        <title>Chloroplast acquisition without the gene transfer in kleptoplastic sea slugs, Plakobranchus ocellatus.</title>
        <authorList>
            <person name="Maeda T."/>
            <person name="Takahashi S."/>
            <person name="Yoshida T."/>
            <person name="Shimamura S."/>
            <person name="Takaki Y."/>
            <person name="Nagai Y."/>
            <person name="Toyoda A."/>
            <person name="Suzuki Y."/>
            <person name="Arimoto A."/>
            <person name="Ishii H."/>
            <person name="Satoh N."/>
            <person name="Nishiyama T."/>
            <person name="Hasebe M."/>
            <person name="Maruyama T."/>
            <person name="Minagawa J."/>
            <person name="Obokata J."/>
            <person name="Shigenobu S."/>
        </authorList>
    </citation>
    <scope>NUCLEOTIDE SEQUENCE [LARGE SCALE GENOMIC DNA]</scope>
</reference>
<dbReference type="Gene3D" id="3.60.10.10">
    <property type="entry name" value="Endonuclease/exonuclease/phosphatase"/>
    <property type="match status" value="1"/>
</dbReference>
<name>A0AAV4G481_9GAST</name>
<dbReference type="EMBL" id="BMAT01001122">
    <property type="protein sequence ID" value="GFR80064.1"/>
    <property type="molecule type" value="Genomic_DNA"/>
</dbReference>
<feature type="region of interest" description="Disordered" evidence="1">
    <location>
        <begin position="171"/>
        <end position="207"/>
    </location>
</feature>
<organism evidence="2 3">
    <name type="scientific">Elysia marginata</name>
    <dbReference type="NCBI Taxonomy" id="1093978"/>
    <lineage>
        <taxon>Eukaryota</taxon>
        <taxon>Metazoa</taxon>
        <taxon>Spiralia</taxon>
        <taxon>Lophotrochozoa</taxon>
        <taxon>Mollusca</taxon>
        <taxon>Gastropoda</taxon>
        <taxon>Heterobranchia</taxon>
        <taxon>Euthyneura</taxon>
        <taxon>Panpulmonata</taxon>
        <taxon>Sacoglossa</taxon>
        <taxon>Placobranchoidea</taxon>
        <taxon>Plakobranchidae</taxon>
        <taxon>Elysia</taxon>
    </lineage>
</organism>
<evidence type="ECO:0000313" key="3">
    <source>
        <dbReference type="Proteomes" id="UP000762676"/>
    </source>
</evidence>
<protein>
    <submittedName>
        <fullName evidence="2">Craniofacial development protein 2</fullName>
    </submittedName>
</protein>
<comment type="caution">
    <text evidence="2">The sequence shown here is derived from an EMBL/GenBank/DDBJ whole genome shotgun (WGS) entry which is preliminary data.</text>
</comment>
<sequence length="207" mass="23434">MAKRNICKTIDINNNNDDDDVYKKKYKDNSDENSVDTGRKPGAFRGGGTFCAVELRSPSTMRMSCFGTEVRIPWSLLHPNRGSLEEDKDEFYSQLQGVLTSVPKHDILMVLGDLNSKVGNITNGFETERNMQNYGLGLRNDNCQRFLNLCVENNLIIGRTIFKHKKIHKETWNSPDGVTTNPQPDLSHGNKPPLEILSPGCENYTRR</sequence>
<dbReference type="SUPFAM" id="SSF56219">
    <property type="entry name" value="DNase I-like"/>
    <property type="match status" value="1"/>
</dbReference>
<accession>A0AAV4G481</accession>
<proteinExistence type="predicted"/>
<evidence type="ECO:0000313" key="2">
    <source>
        <dbReference type="EMBL" id="GFR80064.1"/>
    </source>
</evidence>
<dbReference type="InterPro" id="IPR036691">
    <property type="entry name" value="Endo/exonu/phosph_ase_sf"/>
</dbReference>
<feature type="compositionally biased region" description="Polar residues" evidence="1">
    <location>
        <begin position="172"/>
        <end position="184"/>
    </location>
</feature>
<dbReference type="AlphaFoldDB" id="A0AAV4G481"/>
<evidence type="ECO:0000256" key="1">
    <source>
        <dbReference type="SAM" id="MobiDB-lite"/>
    </source>
</evidence>
<keyword evidence="3" id="KW-1185">Reference proteome</keyword>
<dbReference type="Proteomes" id="UP000762676">
    <property type="component" value="Unassembled WGS sequence"/>
</dbReference>